<comment type="caution">
    <text evidence="1">The sequence shown here is derived from an EMBL/GenBank/DDBJ whole genome shotgun (WGS) entry which is preliminary data.</text>
</comment>
<gene>
    <name evidence="1" type="ORF">C683_0641</name>
</gene>
<sequence>MSKLKETGRITIIHDGVALFSGNTEEESAIRQYIVEND</sequence>
<organism evidence="1 2">
    <name type="scientific">Catellicoccus marimammalium M35/04/3</name>
    <dbReference type="NCBI Taxonomy" id="1234409"/>
    <lineage>
        <taxon>Bacteria</taxon>
        <taxon>Bacillati</taxon>
        <taxon>Bacillota</taxon>
        <taxon>Bacilli</taxon>
        <taxon>Lactobacillales</taxon>
        <taxon>Enterococcaceae</taxon>
        <taxon>Catellicoccus</taxon>
    </lineage>
</organism>
<reference evidence="1 2" key="1">
    <citation type="journal article" date="2013" name="Genome Announc.">
        <title>Draft Genome Sequence of Catellicoccus marimammalium, a Novel Species Commonly Found in Gull Feces.</title>
        <authorList>
            <person name="Weigand M.R."/>
            <person name="Ryu H."/>
            <person name="Bozcek L."/>
            <person name="Konstantinidis K.T."/>
            <person name="Santo Domingo J.W."/>
        </authorList>
    </citation>
    <scope>NUCLEOTIDE SEQUENCE [LARGE SCALE GENOMIC DNA]</scope>
    <source>
        <strain evidence="1 2">M35/04/3</strain>
    </source>
</reference>
<accession>K8Z8T7</accession>
<evidence type="ECO:0000313" key="1">
    <source>
        <dbReference type="EMBL" id="EKU27310.1"/>
    </source>
</evidence>
<dbReference type="Proteomes" id="UP000016057">
    <property type="component" value="Unassembled WGS sequence"/>
</dbReference>
<evidence type="ECO:0000313" key="2">
    <source>
        <dbReference type="Proteomes" id="UP000016057"/>
    </source>
</evidence>
<protein>
    <submittedName>
        <fullName evidence="1">Uncharacterized protein</fullName>
    </submittedName>
</protein>
<dbReference type="EMBL" id="AMYT01000017">
    <property type="protein sequence ID" value="EKU27310.1"/>
    <property type="molecule type" value="Genomic_DNA"/>
</dbReference>
<name>K8Z8T7_9ENTE</name>
<dbReference type="AlphaFoldDB" id="K8Z8T7"/>
<keyword evidence="2" id="KW-1185">Reference proteome</keyword>
<proteinExistence type="predicted"/>